<feature type="compositionally biased region" description="Low complexity" evidence="1">
    <location>
        <begin position="354"/>
        <end position="367"/>
    </location>
</feature>
<organism evidence="2 3">
    <name type="scientific">Psilocybe cyanescens</name>
    <dbReference type="NCBI Taxonomy" id="93625"/>
    <lineage>
        <taxon>Eukaryota</taxon>
        <taxon>Fungi</taxon>
        <taxon>Dikarya</taxon>
        <taxon>Basidiomycota</taxon>
        <taxon>Agaricomycotina</taxon>
        <taxon>Agaricomycetes</taxon>
        <taxon>Agaricomycetidae</taxon>
        <taxon>Agaricales</taxon>
        <taxon>Agaricineae</taxon>
        <taxon>Strophariaceae</taxon>
        <taxon>Psilocybe</taxon>
    </lineage>
</organism>
<feature type="compositionally biased region" description="Low complexity" evidence="1">
    <location>
        <begin position="116"/>
        <end position="130"/>
    </location>
</feature>
<gene>
    <name evidence="2" type="ORF">CVT25_000489</name>
</gene>
<feature type="region of interest" description="Disordered" evidence="1">
    <location>
        <begin position="1"/>
        <end position="23"/>
    </location>
</feature>
<feature type="region of interest" description="Disordered" evidence="1">
    <location>
        <begin position="490"/>
        <end position="528"/>
    </location>
</feature>
<feature type="region of interest" description="Disordered" evidence="1">
    <location>
        <begin position="116"/>
        <end position="187"/>
    </location>
</feature>
<feature type="region of interest" description="Disordered" evidence="1">
    <location>
        <begin position="588"/>
        <end position="620"/>
    </location>
</feature>
<feature type="region of interest" description="Disordered" evidence="1">
    <location>
        <begin position="45"/>
        <end position="88"/>
    </location>
</feature>
<feature type="compositionally biased region" description="Basic residues" evidence="1">
    <location>
        <begin position="452"/>
        <end position="461"/>
    </location>
</feature>
<feature type="compositionally biased region" description="Basic residues" evidence="1">
    <location>
        <begin position="417"/>
        <end position="431"/>
    </location>
</feature>
<keyword evidence="3" id="KW-1185">Reference proteome</keyword>
<dbReference type="InParanoid" id="A0A409XWA9"/>
<sequence>MSSTTSTMVYTAPPPTNNTLDREERTRLLRSSRKLGAVLGATPFVVEPESDTPSPHMLRVHREGRGFHSHSPSHSSSSSEVSSTTVVSRNGDSDYVFVRSTTRSAPYQVQAIFDNASPSSSRSASPFPGAVVPRATGVGGSPPTSVSRKRKQDIGAGIGSGEPSHTPLNMVFPIPGPTNSRQTRSGAADALKDNSMGAMGAAHPSQPLLLRLRSIPAMSATESENGHHINTQDQHSDGDSLLKPLSPVASSFNVNMSVDIIPPSPSSEDYGLSGHAHNSLSDREKRRKLAKLARTLGENIPPELVFRAAPPATAAGYGNSNASTSTSSAQASSSIASAQPLKKLLRRTSSLNASKSLQSGSTSTSSSNIPVDPVAPFNHYHNKPTSHSHSNSQFSATASLPPLAVAAAPLPVYQPHTHVHSHSQPERRHRQQQQQSAPSQMDTEIELEKSSGGKRRQHRPRSLTLGTASAFAAATAAMLTRGSSANAAIPASVKAAPAPARTRTPSTRHRTPSPERTPTLESTRGLSQHLDTYTRGTNSLDQPSPRPRPAALALAQQPRAQTYYAAGGAAFEPLPSPRPFIHVAAHPHPNPGSVRADGRASEDSMWSEDGKGEGVVGTGTEISLTMEWGRRKEREWSGEWNLKDMEDVAKKLRGLKGR</sequence>
<dbReference type="Proteomes" id="UP000283269">
    <property type="component" value="Unassembled WGS sequence"/>
</dbReference>
<comment type="caution">
    <text evidence="2">The sequence shown here is derived from an EMBL/GenBank/DDBJ whole genome shotgun (WGS) entry which is preliminary data.</text>
</comment>
<dbReference type="EMBL" id="NHYD01000150">
    <property type="protein sequence ID" value="PPQ95026.1"/>
    <property type="molecule type" value="Genomic_DNA"/>
</dbReference>
<evidence type="ECO:0000313" key="3">
    <source>
        <dbReference type="Proteomes" id="UP000283269"/>
    </source>
</evidence>
<feature type="compositionally biased region" description="Basic and acidic residues" evidence="1">
    <location>
        <begin position="596"/>
        <end position="612"/>
    </location>
</feature>
<feature type="compositionally biased region" description="Low complexity" evidence="1">
    <location>
        <begin position="69"/>
        <end position="88"/>
    </location>
</feature>
<feature type="region of interest" description="Disordered" evidence="1">
    <location>
        <begin position="352"/>
        <end position="395"/>
    </location>
</feature>
<name>A0A409XWA9_PSICY</name>
<feature type="region of interest" description="Disordered" evidence="1">
    <location>
        <begin position="264"/>
        <end position="285"/>
    </location>
</feature>
<dbReference type="AlphaFoldDB" id="A0A409XWA9"/>
<feature type="region of interest" description="Disordered" evidence="1">
    <location>
        <begin position="416"/>
        <end position="465"/>
    </location>
</feature>
<feature type="region of interest" description="Disordered" evidence="1">
    <location>
        <begin position="221"/>
        <end position="244"/>
    </location>
</feature>
<feature type="compositionally biased region" description="Low complexity" evidence="1">
    <location>
        <begin position="490"/>
        <end position="505"/>
    </location>
</feature>
<reference evidence="2 3" key="1">
    <citation type="journal article" date="2018" name="Evol. Lett.">
        <title>Horizontal gene cluster transfer increased hallucinogenic mushroom diversity.</title>
        <authorList>
            <person name="Reynolds H.T."/>
            <person name="Vijayakumar V."/>
            <person name="Gluck-Thaler E."/>
            <person name="Korotkin H.B."/>
            <person name="Matheny P.B."/>
            <person name="Slot J.C."/>
        </authorList>
    </citation>
    <scope>NUCLEOTIDE SEQUENCE [LARGE SCALE GENOMIC DNA]</scope>
    <source>
        <strain evidence="2 3">2631</strain>
    </source>
</reference>
<accession>A0A409XWA9</accession>
<protein>
    <submittedName>
        <fullName evidence="2">Uncharacterized protein</fullName>
    </submittedName>
</protein>
<feature type="compositionally biased region" description="Polar residues" evidence="1">
    <location>
        <begin position="221"/>
        <end position="233"/>
    </location>
</feature>
<evidence type="ECO:0000256" key="1">
    <source>
        <dbReference type="SAM" id="MobiDB-lite"/>
    </source>
</evidence>
<evidence type="ECO:0000313" key="2">
    <source>
        <dbReference type="EMBL" id="PPQ95026.1"/>
    </source>
</evidence>
<dbReference type="OrthoDB" id="3215907at2759"/>
<proteinExistence type="predicted"/>